<evidence type="ECO:0000256" key="1">
    <source>
        <dbReference type="ARBA" id="ARBA00004196"/>
    </source>
</evidence>
<dbReference type="PROSITE" id="PS51352">
    <property type="entry name" value="THIOREDOXIN_2"/>
    <property type="match status" value="1"/>
</dbReference>
<evidence type="ECO:0000256" key="4">
    <source>
        <dbReference type="ARBA" id="ARBA00023284"/>
    </source>
</evidence>
<evidence type="ECO:0000256" key="2">
    <source>
        <dbReference type="ARBA" id="ARBA00022748"/>
    </source>
</evidence>
<comment type="subcellular location">
    <subcellularLocation>
        <location evidence="1">Cell envelope</location>
    </subcellularLocation>
</comment>
<feature type="domain" description="Thioredoxin" evidence="5">
    <location>
        <begin position="238"/>
        <end position="376"/>
    </location>
</feature>
<organism evidence="6 7">
    <name type="scientific">Hydrobacter penzbergensis</name>
    <dbReference type="NCBI Taxonomy" id="1235997"/>
    <lineage>
        <taxon>Bacteria</taxon>
        <taxon>Pseudomonadati</taxon>
        <taxon>Bacteroidota</taxon>
        <taxon>Chitinophagia</taxon>
        <taxon>Chitinophagales</taxon>
        <taxon>Chitinophagaceae</taxon>
        <taxon>Hydrobacter</taxon>
    </lineage>
</organism>
<reference evidence="6 7" key="1">
    <citation type="submission" date="2016-10" db="EMBL/GenBank/DDBJ databases">
        <authorList>
            <person name="Varghese N."/>
            <person name="Submissions S."/>
        </authorList>
    </citation>
    <scope>NUCLEOTIDE SEQUENCE [LARGE SCALE GENOMIC DNA]</scope>
    <source>
        <strain evidence="6 7">DSM 25353</strain>
    </source>
</reference>
<accession>A0A8X8LD50</accession>
<dbReference type="InterPro" id="IPR050553">
    <property type="entry name" value="Thioredoxin_ResA/DsbE_sf"/>
</dbReference>
<keyword evidence="4" id="KW-0676">Redox-active center</keyword>
<dbReference type="Proteomes" id="UP000198711">
    <property type="component" value="Unassembled WGS sequence"/>
</dbReference>
<keyword evidence="7" id="KW-1185">Reference proteome</keyword>
<keyword evidence="2" id="KW-0201">Cytochrome c-type biogenesis</keyword>
<dbReference type="EMBL" id="FNNO01000004">
    <property type="protein sequence ID" value="SDW62709.1"/>
    <property type="molecule type" value="Genomic_DNA"/>
</dbReference>
<proteinExistence type="predicted"/>
<dbReference type="GO" id="GO:0017004">
    <property type="term" value="P:cytochrome complex assembly"/>
    <property type="evidence" value="ECO:0007669"/>
    <property type="project" value="UniProtKB-KW"/>
</dbReference>
<dbReference type="Pfam" id="PF14289">
    <property type="entry name" value="DUF4369"/>
    <property type="match status" value="1"/>
</dbReference>
<name>A0A8X8LD50_9BACT</name>
<dbReference type="Gene3D" id="3.40.30.10">
    <property type="entry name" value="Glutaredoxin"/>
    <property type="match status" value="1"/>
</dbReference>
<keyword evidence="3" id="KW-1015">Disulfide bond</keyword>
<dbReference type="PROSITE" id="PS00194">
    <property type="entry name" value="THIOREDOXIN_1"/>
    <property type="match status" value="1"/>
</dbReference>
<dbReference type="GO" id="GO:0016491">
    <property type="term" value="F:oxidoreductase activity"/>
    <property type="evidence" value="ECO:0007669"/>
    <property type="project" value="InterPro"/>
</dbReference>
<dbReference type="Pfam" id="PF00578">
    <property type="entry name" value="AhpC-TSA"/>
    <property type="match status" value="1"/>
</dbReference>
<dbReference type="InterPro" id="IPR000866">
    <property type="entry name" value="AhpC/TSA"/>
</dbReference>
<dbReference type="GO" id="GO:0016209">
    <property type="term" value="F:antioxidant activity"/>
    <property type="evidence" value="ECO:0007669"/>
    <property type="project" value="InterPro"/>
</dbReference>
<evidence type="ECO:0000313" key="6">
    <source>
        <dbReference type="EMBL" id="SDW62709.1"/>
    </source>
</evidence>
<protein>
    <recommendedName>
        <fullName evidence="5">Thioredoxin domain-containing protein</fullName>
    </recommendedName>
</protein>
<dbReference type="InterPro" id="IPR036249">
    <property type="entry name" value="Thioredoxin-like_sf"/>
</dbReference>
<evidence type="ECO:0000259" key="5">
    <source>
        <dbReference type="PROSITE" id="PS51352"/>
    </source>
</evidence>
<dbReference type="InterPro" id="IPR013766">
    <property type="entry name" value="Thioredoxin_domain"/>
</dbReference>
<dbReference type="PANTHER" id="PTHR42852">
    <property type="entry name" value="THIOL:DISULFIDE INTERCHANGE PROTEIN DSBE"/>
    <property type="match status" value="1"/>
</dbReference>
<dbReference type="AlphaFoldDB" id="A0A8X8LD50"/>
<evidence type="ECO:0000313" key="7">
    <source>
        <dbReference type="Proteomes" id="UP000198711"/>
    </source>
</evidence>
<dbReference type="PROSITE" id="PS51257">
    <property type="entry name" value="PROKAR_LIPOPROTEIN"/>
    <property type="match status" value="1"/>
</dbReference>
<dbReference type="InterPro" id="IPR025380">
    <property type="entry name" value="DUF4369"/>
</dbReference>
<dbReference type="CDD" id="cd02966">
    <property type="entry name" value="TlpA_like_family"/>
    <property type="match status" value="1"/>
</dbReference>
<dbReference type="PANTHER" id="PTHR42852:SF6">
    <property type="entry name" value="THIOL:DISULFIDE INTERCHANGE PROTEIN DSBE"/>
    <property type="match status" value="1"/>
</dbReference>
<evidence type="ECO:0000256" key="3">
    <source>
        <dbReference type="ARBA" id="ARBA00023157"/>
    </source>
</evidence>
<dbReference type="SUPFAM" id="SSF52833">
    <property type="entry name" value="Thioredoxin-like"/>
    <property type="match status" value="1"/>
</dbReference>
<sequence length="376" mass="41921">MKRIIYLLSGILFLTVACRQQQSGSFTVSGKITHAPGKRIYLQELPYGGEQPVVLDSGSLQSNGSFELKGMGKEESLYRLVLENGPDVLLVNDARHIELALDVNNYRSYKIEGSPVSASLHTLFEDYRRKDSALYKAFQQLDTLQKQKAPDSVLAIVRNTRDAAIKDMNKMVTDFIEQSPSPAARYYAIGMVSRTLPPDELKKLVTASADKFKEHGGLARIKSMLTVQQQSAATSKYALLNQQAPEISLPDTDGKTFQLSSLKGKYVLVDFWASWCGPCRNENPNVVAAFNKYKDKNFTILGVSLDSDKASWLEAIKEDKLNWKHVSDLKKWESSMVSLYQFDGIPFNVLVDPAGKIIATELRGEALDQKLATVLK</sequence>
<dbReference type="GO" id="GO:0030313">
    <property type="term" value="C:cell envelope"/>
    <property type="evidence" value="ECO:0007669"/>
    <property type="project" value="UniProtKB-SubCell"/>
</dbReference>
<dbReference type="InterPro" id="IPR017937">
    <property type="entry name" value="Thioredoxin_CS"/>
</dbReference>
<gene>
    <name evidence="6" type="ORF">SAMN05444410_104144</name>
</gene>
<dbReference type="RefSeq" id="WP_092723173.1">
    <property type="nucleotide sequence ID" value="NZ_FNNO01000004.1"/>
</dbReference>
<comment type="caution">
    <text evidence="6">The sequence shown here is derived from an EMBL/GenBank/DDBJ whole genome shotgun (WGS) entry which is preliminary data.</text>
</comment>